<organism evidence="9 10">
    <name type="scientific">Pseudodesulfovibrio karagichevae</name>
    <dbReference type="NCBI Taxonomy" id="3239305"/>
    <lineage>
        <taxon>Bacteria</taxon>
        <taxon>Pseudomonadati</taxon>
        <taxon>Thermodesulfobacteriota</taxon>
        <taxon>Desulfovibrionia</taxon>
        <taxon>Desulfovibrionales</taxon>
        <taxon>Desulfovibrionaceae</taxon>
    </lineage>
</organism>
<reference evidence="9 10" key="1">
    <citation type="submission" date="2024-08" db="EMBL/GenBank/DDBJ databases">
        <title>Sulfate-reducing bacteria isolated from formation water of the oil field in Kazakhstan and description of Pseudodesulfovibrio sp.</title>
        <authorList>
            <person name="Bidzhieva S.K."/>
            <person name="Tourova T.P."/>
            <person name="Grouzdev D.S."/>
            <person name="Beletsky A.V."/>
            <person name="Sokolova D.S."/>
            <person name="Samigullina S.R."/>
            <person name="Poltaraus A.B."/>
            <person name="Avtukh A.N."/>
            <person name="Tereshina V.M."/>
            <person name="Zhaparov N.S."/>
            <person name="Mardanov A.V."/>
            <person name="Nazina T.N."/>
        </authorList>
    </citation>
    <scope>NUCLEOTIDE SEQUENCE [LARGE SCALE GENOMIC DNA]</scope>
    <source>
        <strain evidence="9 10">9FUS</strain>
    </source>
</reference>
<comment type="subcellular location">
    <subcellularLocation>
        <location evidence="1">Cell membrane</location>
        <topology evidence="1">Single-pass membrane protein</topology>
    </subcellularLocation>
    <subcellularLocation>
        <location evidence="7">Cell membrane</location>
        <topology evidence="7">Single-pass type II membrane protein</topology>
    </subcellularLocation>
</comment>
<evidence type="ECO:0000313" key="9">
    <source>
        <dbReference type="EMBL" id="MEZ7195202.1"/>
    </source>
</evidence>
<dbReference type="RefSeq" id="WP_371384757.1">
    <property type="nucleotide sequence ID" value="NZ_JBGLYH010000001.1"/>
</dbReference>
<proteinExistence type="inferred from homology"/>
<keyword evidence="3" id="KW-1003">Cell membrane</keyword>
<evidence type="ECO:0000256" key="7">
    <source>
        <dbReference type="RuleBase" id="RU003879"/>
    </source>
</evidence>
<dbReference type="Proteomes" id="UP001568698">
    <property type="component" value="Unassembled WGS sequence"/>
</dbReference>
<feature type="transmembrane region" description="Helical" evidence="8">
    <location>
        <begin position="16"/>
        <end position="36"/>
    </location>
</feature>
<dbReference type="InterPro" id="IPR003400">
    <property type="entry name" value="ExbD"/>
</dbReference>
<keyword evidence="7" id="KW-0653">Protein transport</keyword>
<name>A0ABV4JWV0_9BACT</name>
<keyword evidence="5 8" id="KW-1133">Transmembrane helix</keyword>
<keyword evidence="4 7" id="KW-0812">Transmembrane</keyword>
<evidence type="ECO:0000256" key="2">
    <source>
        <dbReference type="ARBA" id="ARBA00005811"/>
    </source>
</evidence>
<comment type="similarity">
    <text evidence="2 7">Belongs to the ExbD/TolR family.</text>
</comment>
<evidence type="ECO:0000256" key="6">
    <source>
        <dbReference type="ARBA" id="ARBA00023136"/>
    </source>
</evidence>
<dbReference type="Pfam" id="PF02472">
    <property type="entry name" value="ExbD"/>
    <property type="match status" value="1"/>
</dbReference>
<dbReference type="EMBL" id="JBGLYH010000001">
    <property type="protein sequence ID" value="MEZ7195202.1"/>
    <property type="molecule type" value="Genomic_DNA"/>
</dbReference>
<evidence type="ECO:0000256" key="8">
    <source>
        <dbReference type="SAM" id="Phobius"/>
    </source>
</evidence>
<evidence type="ECO:0000256" key="5">
    <source>
        <dbReference type="ARBA" id="ARBA00022989"/>
    </source>
</evidence>
<sequence>MINFKRNAPRPAAPDITPLLDVVFILLIFFVVSAVFTAKGVDIELPYAETARAVTGRSMEIELRENGDILCDSAPVTLNDLTHLLRDTADRPVSLQPDHILLKSSPEARVERFVKIVDLVRKTGFNNLVIATNTRRHDTGETPR</sequence>
<evidence type="ECO:0000256" key="3">
    <source>
        <dbReference type="ARBA" id="ARBA00022475"/>
    </source>
</evidence>
<comment type="caution">
    <text evidence="9">The sequence shown here is derived from an EMBL/GenBank/DDBJ whole genome shotgun (WGS) entry which is preliminary data.</text>
</comment>
<protein>
    <submittedName>
        <fullName evidence="9">ExbD/TolR family protein</fullName>
    </submittedName>
</protein>
<accession>A0ABV4JWV0</accession>
<gene>
    <name evidence="9" type="ORF">AB6M95_00440</name>
</gene>
<evidence type="ECO:0000256" key="4">
    <source>
        <dbReference type="ARBA" id="ARBA00022692"/>
    </source>
</evidence>
<keyword evidence="6 8" id="KW-0472">Membrane</keyword>
<keyword evidence="10" id="KW-1185">Reference proteome</keyword>
<keyword evidence="7" id="KW-0813">Transport</keyword>
<dbReference type="PANTHER" id="PTHR30558">
    <property type="entry name" value="EXBD MEMBRANE COMPONENT OF PMF-DRIVEN MACROMOLECULE IMPORT SYSTEM"/>
    <property type="match status" value="1"/>
</dbReference>
<evidence type="ECO:0000313" key="10">
    <source>
        <dbReference type="Proteomes" id="UP001568698"/>
    </source>
</evidence>
<evidence type="ECO:0000256" key="1">
    <source>
        <dbReference type="ARBA" id="ARBA00004162"/>
    </source>
</evidence>